<accession>A0A8H6HVL6</accession>
<dbReference type="Proteomes" id="UP000521943">
    <property type="component" value="Unassembled WGS sequence"/>
</dbReference>
<dbReference type="AlphaFoldDB" id="A0A8H6HVL6"/>
<gene>
    <name evidence="2" type="ORF">DFP72DRAFT_1068879</name>
</gene>
<evidence type="ECO:0000313" key="3">
    <source>
        <dbReference type="Proteomes" id="UP000521943"/>
    </source>
</evidence>
<keyword evidence="3" id="KW-1185">Reference proteome</keyword>
<sequence length="189" mass="20129">MLSKLFLILLTANAYSAISYALAVHIESLGGKDVVTSCKIIAHPLSSNSEATPQNFIDKLYGFFDATEHSKASTSRTFKLKTPMMTVTDVESPLGGELLEILSSLSLSTPVEEDISVVSGPAQDGTFTVDKILAAKDLAYSPQVSDAIAAWAGQNVVGDVSGVEWKITSATCTILKHGNVRYRDGSTEL</sequence>
<protein>
    <submittedName>
        <fullName evidence="2">Uncharacterized protein</fullName>
    </submittedName>
</protein>
<keyword evidence="1" id="KW-0732">Signal</keyword>
<name>A0A8H6HVL6_9AGAR</name>
<feature type="signal peptide" evidence="1">
    <location>
        <begin position="1"/>
        <end position="21"/>
    </location>
</feature>
<organism evidence="2 3">
    <name type="scientific">Ephemerocybe angulata</name>
    <dbReference type="NCBI Taxonomy" id="980116"/>
    <lineage>
        <taxon>Eukaryota</taxon>
        <taxon>Fungi</taxon>
        <taxon>Dikarya</taxon>
        <taxon>Basidiomycota</taxon>
        <taxon>Agaricomycotina</taxon>
        <taxon>Agaricomycetes</taxon>
        <taxon>Agaricomycetidae</taxon>
        <taxon>Agaricales</taxon>
        <taxon>Agaricineae</taxon>
        <taxon>Psathyrellaceae</taxon>
        <taxon>Ephemerocybe</taxon>
    </lineage>
</organism>
<comment type="caution">
    <text evidence="2">The sequence shown here is derived from an EMBL/GenBank/DDBJ whole genome shotgun (WGS) entry which is preliminary data.</text>
</comment>
<dbReference type="EMBL" id="JACGCI010000036">
    <property type="protein sequence ID" value="KAF6754035.1"/>
    <property type="molecule type" value="Genomic_DNA"/>
</dbReference>
<evidence type="ECO:0000256" key="1">
    <source>
        <dbReference type="SAM" id="SignalP"/>
    </source>
</evidence>
<feature type="chain" id="PRO_5034286663" evidence="1">
    <location>
        <begin position="22"/>
        <end position="189"/>
    </location>
</feature>
<proteinExistence type="predicted"/>
<evidence type="ECO:0000313" key="2">
    <source>
        <dbReference type="EMBL" id="KAF6754035.1"/>
    </source>
</evidence>
<reference evidence="2 3" key="1">
    <citation type="submission" date="2020-07" db="EMBL/GenBank/DDBJ databases">
        <title>Comparative genomics of pyrophilous fungi reveals a link between fire events and developmental genes.</title>
        <authorList>
            <consortium name="DOE Joint Genome Institute"/>
            <person name="Steindorff A.S."/>
            <person name="Carver A."/>
            <person name="Calhoun S."/>
            <person name="Stillman K."/>
            <person name="Liu H."/>
            <person name="Lipzen A."/>
            <person name="Pangilinan J."/>
            <person name="Labutti K."/>
            <person name="Bruns T.D."/>
            <person name="Grigoriev I.V."/>
        </authorList>
    </citation>
    <scope>NUCLEOTIDE SEQUENCE [LARGE SCALE GENOMIC DNA]</scope>
    <source>
        <strain evidence="2 3">CBS 144469</strain>
    </source>
</reference>